<evidence type="ECO:0000259" key="2">
    <source>
        <dbReference type="PROSITE" id="PS51782"/>
    </source>
</evidence>
<evidence type="ECO:0000313" key="4">
    <source>
        <dbReference type="Proteomes" id="UP000660668"/>
    </source>
</evidence>
<dbReference type="Proteomes" id="UP000660668">
    <property type="component" value="Unassembled WGS sequence"/>
</dbReference>
<keyword evidence="1" id="KW-0472">Membrane</keyword>
<dbReference type="Gene3D" id="3.10.350.10">
    <property type="entry name" value="LysM domain"/>
    <property type="match status" value="1"/>
</dbReference>
<feature type="transmembrane region" description="Helical" evidence="1">
    <location>
        <begin position="54"/>
        <end position="79"/>
    </location>
</feature>
<accession>A0A930VM57</accession>
<dbReference type="InterPro" id="IPR052196">
    <property type="entry name" value="Bact_Kbp"/>
</dbReference>
<feature type="domain" description="LysM" evidence="2">
    <location>
        <begin position="162"/>
        <end position="219"/>
    </location>
</feature>
<dbReference type="PROSITE" id="PS51782">
    <property type="entry name" value="LYSM"/>
    <property type="match status" value="1"/>
</dbReference>
<organism evidence="3 4">
    <name type="scientific">Nocardioides agariphilus</name>
    <dbReference type="NCBI Taxonomy" id="433664"/>
    <lineage>
        <taxon>Bacteria</taxon>
        <taxon>Bacillati</taxon>
        <taxon>Actinomycetota</taxon>
        <taxon>Actinomycetes</taxon>
        <taxon>Propionibacteriales</taxon>
        <taxon>Nocardioidaceae</taxon>
        <taxon>Nocardioides</taxon>
    </lineage>
</organism>
<evidence type="ECO:0000256" key="1">
    <source>
        <dbReference type="SAM" id="Phobius"/>
    </source>
</evidence>
<dbReference type="PANTHER" id="PTHR34700:SF4">
    <property type="entry name" value="PHAGE-LIKE ELEMENT PBSX PROTEIN XKDP"/>
    <property type="match status" value="1"/>
</dbReference>
<feature type="transmembrane region" description="Helical" evidence="1">
    <location>
        <begin position="12"/>
        <end position="34"/>
    </location>
</feature>
<comment type="caution">
    <text evidence="3">The sequence shown here is derived from an EMBL/GenBank/DDBJ whole genome shotgun (WGS) entry which is preliminary data.</text>
</comment>
<dbReference type="PANTHER" id="PTHR34700">
    <property type="entry name" value="POTASSIUM BINDING PROTEIN KBP"/>
    <property type="match status" value="1"/>
</dbReference>
<proteinExistence type="predicted"/>
<dbReference type="AlphaFoldDB" id="A0A930VM57"/>
<keyword evidence="4" id="KW-1185">Reference proteome</keyword>
<dbReference type="Pfam" id="PF01476">
    <property type="entry name" value="LysM"/>
    <property type="match status" value="1"/>
</dbReference>
<dbReference type="InterPro" id="IPR036779">
    <property type="entry name" value="LysM_dom_sf"/>
</dbReference>
<dbReference type="EMBL" id="JADKPO010000001">
    <property type="protein sequence ID" value="MBF4766405.1"/>
    <property type="molecule type" value="Genomic_DNA"/>
</dbReference>
<gene>
    <name evidence="3" type="ORF">ISU10_01330</name>
</gene>
<keyword evidence="1" id="KW-1133">Transmembrane helix</keyword>
<dbReference type="CDD" id="cd00118">
    <property type="entry name" value="LysM"/>
    <property type="match status" value="1"/>
</dbReference>
<evidence type="ECO:0000313" key="3">
    <source>
        <dbReference type="EMBL" id="MBF4766405.1"/>
    </source>
</evidence>
<dbReference type="InterPro" id="IPR018392">
    <property type="entry name" value="LysM"/>
</dbReference>
<reference evidence="3" key="1">
    <citation type="submission" date="2020-11" db="EMBL/GenBank/DDBJ databases">
        <title>Nocardioides cynanchi sp. nov., isolated from soil of rhizosphere of Cynanchum wilfordii.</title>
        <authorList>
            <person name="Lee J.-S."/>
            <person name="Suh M.K."/>
            <person name="Kim J.-S."/>
        </authorList>
    </citation>
    <scope>NUCLEOTIDE SEQUENCE</scope>
    <source>
        <strain evidence="3">KCTC 19276</strain>
    </source>
</reference>
<feature type="transmembrane region" description="Helical" evidence="1">
    <location>
        <begin position="100"/>
        <end position="122"/>
    </location>
</feature>
<name>A0A930VM57_9ACTN</name>
<sequence length="229" mass="23528">MNLGSRASRTRCVLAWGVVTAAGVALVGGLLAPVSEGWAAWQRGGAAGVGFDTALVWACAVVGLAVTCWLWITATVVVVDTWRGSGRLRRGVPAFVRRATLAMCGVALTGGVTGILSGPALAVGSDAGPDLAPHLSGLRLPERVAVAPLAPGDEQRTSTAHSTVLVEPGDTLWHIAADHLGDDATDAETARAWPAIYALNRDLIGPDPGHIEPGQRLQMPAVDAAGIDR</sequence>
<protein>
    <submittedName>
        <fullName evidence="3">LysM peptidoglycan-binding domain-containing protein</fullName>
    </submittedName>
</protein>
<keyword evidence="1" id="KW-0812">Transmembrane</keyword>